<accession>A0A645A997</accession>
<dbReference type="AlphaFoldDB" id="A0A645A997"/>
<organism evidence="1">
    <name type="scientific">bioreactor metagenome</name>
    <dbReference type="NCBI Taxonomy" id="1076179"/>
    <lineage>
        <taxon>unclassified sequences</taxon>
        <taxon>metagenomes</taxon>
        <taxon>ecological metagenomes</taxon>
    </lineage>
</organism>
<reference evidence="1" key="1">
    <citation type="submission" date="2019-08" db="EMBL/GenBank/DDBJ databases">
        <authorList>
            <person name="Kucharzyk K."/>
            <person name="Murdoch R.W."/>
            <person name="Higgins S."/>
            <person name="Loffler F."/>
        </authorList>
    </citation>
    <scope>NUCLEOTIDE SEQUENCE</scope>
</reference>
<evidence type="ECO:0000313" key="1">
    <source>
        <dbReference type="EMBL" id="MPM49702.1"/>
    </source>
</evidence>
<proteinExistence type="predicted"/>
<gene>
    <name evidence="1" type="ORF">SDC9_96432</name>
</gene>
<sequence>MATLLGTSSPNTRVKYDNISVITMTEIVFNVEAGMLSPVSMRKSVSLLAKLSAAKALPKNPARVIPTWIIDRNCDGCSVSLLSFMARLSPSAAIFAILLSFIEMTAISAEANTALTEISITCKISGPNMEPSSNKVKTS</sequence>
<comment type="caution">
    <text evidence="1">The sequence shown here is derived from an EMBL/GenBank/DDBJ whole genome shotgun (WGS) entry which is preliminary data.</text>
</comment>
<dbReference type="EMBL" id="VSSQ01012639">
    <property type="protein sequence ID" value="MPM49702.1"/>
    <property type="molecule type" value="Genomic_DNA"/>
</dbReference>
<protein>
    <submittedName>
        <fullName evidence="1">Uncharacterized protein</fullName>
    </submittedName>
</protein>
<name>A0A645A997_9ZZZZ</name>